<dbReference type="AlphaFoldDB" id="A0A5F2AZE2"/>
<reference evidence="3 4" key="1">
    <citation type="journal article" date="2019" name="PLoS Negl. Trop. Dis.">
        <title>Revisiting the worldwide diversity of Leptospira species in the environment.</title>
        <authorList>
            <person name="Vincent A.T."/>
            <person name="Schiettekatte O."/>
            <person name="Bourhy P."/>
            <person name="Veyrier F.J."/>
            <person name="Picardeau M."/>
        </authorList>
    </citation>
    <scope>NUCLEOTIDE SEQUENCE [LARGE SCALE GENOMIC DNA]</scope>
    <source>
        <strain evidence="3 4">201702444</strain>
    </source>
</reference>
<comment type="similarity">
    <text evidence="1">Belongs to the AHA1 family.</text>
</comment>
<feature type="domain" description="Activator of Hsp90 ATPase homologue 1/2-like C-terminal" evidence="2">
    <location>
        <begin position="24"/>
        <end position="157"/>
    </location>
</feature>
<dbReference type="EMBL" id="RQGN01000088">
    <property type="protein sequence ID" value="TGL96284.1"/>
    <property type="molecule type" value="Genomic_DNA"/>
</dbReference>
<dbReference type="InterPro" id="IPR013538">
    <property type="entry name" value="ASHA1/2-like_C"/>
</dbReference>
<dbReference type="InterPro" id="IPR023393">
    <property type="entry name" value="START-like_dom_sf"/>
</dbReference>
<accession>A0A5F2AZE2</accession>
<evidence type="ECO:0000313" key="3">
    <source>
        <dbReference type="EMBL" id="TGL96284.1"/>
    </source>
</evidence>
<dbReference type="PANTHER" id="PTHR36929">
    <property type="entry name" value="ATTACHMENT SUBUNIT, PUTATIVE-RELATED"/>
    <property type="match status" value="1"/>
</dbReference>
<comment type="caution">
    <text evidence="3">The sequence shown here is derived from an EMBL/GenBank/DDBJ whole genome shotgun (WGS) entry which is preliminary data.</text>
</comment>
<evidence type="ECO:0000256" key="1">
    <source>
        <dbReference type="ARBA" id="ARBA00006817"/>
    </source>
</evidence>
<name>A0A5F2AZE2_9LEPT</name>
<dbReference type="Gene3D" id="3.30.530.20">
    <property type="match status" value="1"/>
</dbReference>
<dbReference type="SUPFAM" id="SSF55961">
    <property type="entry name" value="Bet v1-like"/>
    <property type="match status" value="1"/>
</dbReference>
<evidence type="ECO:0000259" key="2">
    <source>
        <dbReference type="Pfam" id="PF08327"/>
    </source>
</evidence>
<gene>
    <name evidence="3" type="ORF">EHQ76_16025</name>
</gene>
<dbReference type="OrthoDB" id="118413at2"/>
<proteinExistence type="inferred from homology"/>
<dbReference type="CDD" id="cd08894">
    <property type="entry name" value="SRPBCC_CalC_Aha1-like_1"/>
    <property type="match status" value="1"/>
</dbReference>
<dbReference type="PANTHER" id="PTHR36929:SF5">
    <property type="entry name" value="BLR6751 PROTEIN"/>
    <property type="match status" value="1"/>
</dbReference>
<dbReference type="Pfam" id="PF08327">
    <property type="entry name" value="AHSA1"/>
    <property type="match status" value="1"/>
</dbReference>
<organism evidence="3 4">
    <name type="scientific">Leptospira barantonii</name>
    <dbReference type="NCBI Taxonomy" id="2023184"/>
    <lineage>
        <taxon>Bacteria</taxon>
        <taxon>Pseudomonadati</taxon>
        <taxon>Spirochaetota</taxon>
        <taxon>Spirochaetia</taxon>
        <taxon>Leptospirales</taxon>
        <taxon>Leptospiraceae</taxon>
        <taxon>Leptospira</taxon>
    </lineage>
</organism>
<sequence length="162" mass="18648">MMSASNHANTSTADREIRATRIFDAPRDLVYRMWTEPEHVVHWWGPNGFTNTFEQFDLKPGGVWRFIMHGPDGTDYPNLIVFLEVVPPEKLVYKHGSDMEDHPGDFHVTVLFSEQNGKTTLEMTMLFQTAEQRNDTVEKYGAVEGLKQTMDRLVAYLAKQKV</sequence>
<protein>
    <submittedName>
        <fullName evidence="3">ATPase</fullName>
    </submittedName>
</protein>
<dbReference type="Proteomes" id="UP000298429">
    <property type="component" value="Unassembled WGS sequence"/>
</dbReference>
<evidence type="ECO:0000313" key="4">
    <source>
        <dbReference type="Proteomes" id="UP000298429"/>
    </source>
</evidence>